<gene>
    <name evidence="3" type="ORF">GCM10023191_010540</name>
</gene>
<accession>A0ABP8PG07</accession>
<dbReference type="EMBL" id="BAABHF010000010">
    <property type="protein sequence ID" value="GAA4485625.1"/>
    <property type="molecule type" value="Genomic_DNA"/>
</dbReference>
<feature type="compositionally biased region" description="Basic and acidic residues" evidence="1">
    <location>
        <begin position="51"/>
        <end position="68"/>
    </location>
</feature>
<evidence type="ECO:0000256" key="1">
    <source>
        <dbReference type="SAM" id="MobiDB-lite"/>
    </source>
</evidence>
<evidence type="ECO:0000313" key="3">
    <source>
        <dbReference type="EMBL" id="GAA4485625.1"/>
    </source>
</evidence>
<sequence>MPAMMILAVNEDQVTPGVGAFLIVAALGVTLFFLIRSMNKRIARIEAPSEDDLRQAEWERRQADRDSGDQGGKAAAGVKKKGESRSEGDQPDA</sequence>
<feature type="region of interest" description="Disordered" evidence="1">
    <location>
        <begin position="51"/>
        <end position="93"/>
    </location>
</feature>
<dbReference type="Proteomes" id="UP001500503">
    <property type="component" value="Unassembled WGS sequence"/>
</dbReference>
<keyword evidence="2" id="KW-0812">Transmembrane</keyword>
<keyword evidence="2" id="KW-0472">Membrane</keyword>
<name>A0ABP8PG07_9ACTN</name>
<feature type="transmembrane region" description="Helical" evidence="2">
    <location>
        <begin position="14"/>
        <end position="35"/>
    </location>
</feature>
<proteinExistence type="predicted"/>
<keyword evidence="4" id="KW-1185">Reference proteome</keyword>
<evidence type="ECO:0000256" key="2">
    <source>
        <dbReference type="SAM" id="Phobius"/>
    </source>
</evidence>
<evidence type="ECO:0000313" key="4">
    <source>
        <dbReference type="Proteomes" id="UP001500503"/>
    </source>
</evidence>
<comment type="caution">
    <text evidence="3">The sequence shown here is derived from an EMBL/GenBank/DDBJ whole genome shotgun (WGS) entry which is preliminary data.</text>
</comment>
<feature type="compositionally biased region" description="Basic and acidic residues" evidence="1">
    <location>
        <begin position="80"/>
        <end position="93"/>
    </location>
</feature>
<reference evidence="4" key="1">
    <citation type="journal article" date="2019" name="Int. J. Syst. Evol. Microbiol.">
        <title>The Global Catalogue of Microorganisms (GCM) 10K type strain sequencing project: providing services to taxonomists for standard genome sequencing and annotation.</title>
        <authorList>
            <consortium name="The Broad Institute Genomics Platform"/>
            <consortium name="The Broad Institute Genome Sequencing Center for Infectious Disease"/>
            <person name="Wu L."/>
            <person name="Ma J."/>
        </authorList>
    </citation>
    <scope>NUCLEOTIDE SEQUENCE [LARGE SCALE GENOMIC DNA]</scope>
    <source>
        <strain evidence="4">JCM 17933</strain>
    </source>
</reference>
<protein>
    <recommendedName>
        <fullName evidence="5">Secreted protein</fullName>
    </recommendedName>
</protein>
<organism evidence="3 4">
    <name type="scientific">Actinoallomurus oryzae</name>
    <dbReference type="NCBI Taxonomy" id="502180"/>
    <lineage>
        <taxon>Bacteria</taxon>
        <taxon>Bacillati</taxon>
        <taxon>Actinomycetota</taxon>
        <taxon>Actinomycetes</taxon>
        <taxon>Streptosporangiales</taxon>
        <taxon>Thermomonosporaceae</taxon>
        <taxon>Actinoallomurus</taxon>
    </lineage>
</organism>
<evidence type="ECO:0008006" key="5">
    <source>
        <dbReference type="Google" id="ProtNLM"/>
    </source>
</evidence>
<keyword evidence="2" id="KW-1133">Transmembrane helix</keyword>